<evidence type="ECO:0000313" key="2">
    <source>
        <dbReference type="EMBL" id="SOY28789.1"/>
    </source>
</evidence>
<name>A0A2K4ZEA0_9FIRM</name>
<dbReference type="Pfam" id="PF18843">
    <property type="entry name" value="LPD28"/>
    <property type="match status" value="1"/>
</dbReference>
<accession>A0A2K4ZEA0</accession>
<dbReference type="Proteomes" id="UP000236311">
    <property type="component" value="Unassembled WGS sequence"/>
</dbReference>
<dbReference type="InterPro" id="IPR040809">
    <property type="entry name" value="LPD28"/>
</dbReference>
<dbReference type="RefSeq" id="WP_103238859.1">
    <property type="nucleotide sequence ID" value="NZ_JANJZD010000006.1"/>
</dbReference>
<protein>
    <recommendedName>
        <fullName evidence="1">Large polyvalent protein associated domain-containing protein</fullName>
    </recommendedName>
</protein>
<organism evidence="2 3">
    <name type="scientific">Acetatifactor muris</name>
    <dbReference type="NCBI Taxonomy" id="879566"/>
    <lineage>
        <taxon>Bacteria</taxon>
        <taxon>Bacillati</taxon>
        <taxon>Bacillota</taxon>
        <taxon>Clostridia</taxon>
        <taxon>Lachnospirales</taxon>
        <taxon>Lachnospiraceae</taxon>
        <taxon>Acetatifactor</taxon>
    </lineage>
</organism>
<evidence type="ECO:0000259" key="1">
    <source>
        <dbReference type="Pfam" id="PF18843"/>
    </source>
</evidence>
<feature type="domain" description="Large polyvalent protein associated" evidence="1">
    <location>
        <begin position="8"/>
        <end position="103"/>
    </location>
</feature>
<sequence length="114" mass="13372">MRHDARTEMWTPMEIRGVSGYFNDLRIDRASVPEWFRFWELADGDSDGIPCRYKPGILVNFYGTFLTTGELPVDYPEWTEGFIDSDGEWGFTGERSLSFEEMVRNEAERMEKVK</sequence>
<dbReference type="OrthoDB" id="2594680at2"/>
<proteinExistence type="predicted"/>
<dbReference type="EMBL" id="OFSM01000006">
    <property type="protein sequence ID" value="SOY28789.1"/>
    <property type="molecule type" value="Genomic_DNA"/>
</dbReference>
<dbReference type="AlphaFoldDB" id="A0A2K4ZEA0"/>
<evidence type="ECO:0000313" key="3">
    <source>
        <dbReference type="Proteomes" id="UP000236311"/>
    </source>
</evidence>
<reference evidence="2 3" key="1">
    <citation type="submission" date="2018-01" db="EMBL/GenBank/DDBJ databases">
        <authorList>
            <person name="Gaut B.S."/>
            <person name="Morton B.R."/>
            <person name="Clegg M.T."/>
            <person name="Duvall M.R."/>
        </authorList>
    </citation>
    <scope>NUCLEOTIDE SEQUENCE [LARGE SCALE GENOMIC DNA]</scope>
    <source>
        <strain evidence="2">GP69</strain>
    </source>
</reference>
<keyword evidence="3" id="KW-1185">Reference proteome</keyword>
<gene>
    <name evidence="2" type="ORF">AMURIS_01500</name>
</gene>